<evidence type="ECO:0000256" key="6">
    <source>
        <dbReference type="ARBA" id="ARBA00022989"/>
    </source>
</evidence>
<dbReference type="PROSITE" id="PS51387">
    <property type="entry name" value="FAD_PCMH"/>
    <property type="match status" value="1"/>
</dbReference>
<gene>
    <name evidence="10" type="ORF">SAMN05421879_101548</name>
</gene>
<dbReference type="GO" id="GO:0050614">
    <property type="term" value="F:Delta24-sterol reductase activity"/>
    <property type="evidence" value="ECO:0007669"/>
    <property type="project" value="UniProtKB-EC"/>
</dbReference>
<keyword evidence="4" id="KW-0812">Transmembrane</keyword>
<dbReference type="Proteomes" id="UP000219688">
    <property type="component" value="Unassembled WGS sequence"/>
</dbReference>
<evidence type="ECO:0000256" key="8">
    <source>
        <dbReference type="ARBA" id="ARBA00023136"/>
    </source>
</evidence>
<name>A0A285VEA4_9MICO</name>
<sequence length="474" mass="53166">MGRMGRVHPESGEGRAGRPAAYLDAVDRVAARYAALPADRPVRLAKRTSNLFRARAGDASRLDLSEMVGVLDLTEGEGGGPGTALVGGLSTYERLVDELLPRGRMPLVVPQLRTITLGGAVVGLGIESTSFRSGLPHESVLEADVLTGDGRVVTARPDGEHADLFRALPNSYGTLGYCLGLVVELERTAPLVELRHARLADLDEACAVVAAVMGSGEHEGEPVDFLDGVVFGATETYLTLGRWTEDAGGRTPSDYTGQQIYYRSLQHRRRDLLTAEDYLWRWDTDWFWCSRAFGAQDPRLRRVWPRRWRRSDVYWRVMALEQRYHVQRQLRRRRGRPDQERVVQDVEIPLARTAEFVRWFLATVPIEPLWLCPVRLRDDRVWPLYPMRPGEDYVNVGFWSAVDIAPGGRDGDVNRMIEDKVIELGGHKGLYSTATYDRATFDRLYGGEVYAQVKAAYDPGGRLPTLYDKAVRGR</sequence>
<dbReference type="InterPro" id="IPR006094">
    <property type="entry name" value="Oxid_FAD_bind_N"/>
</dbReference>
<dbReference type="InterPro" id="IPR040165">
    <property type="entry name" value="Diminuto-like"/>
</dbReference>
<dbReference type="EC" id="1.3.1.72" evidence="2"/>
<keyword evidence="6" id="KW-1133">Transmembrane helix</keyword>
<dbReference type="InterPro" id="IPR016166">
    <property type="entry name" value="FAD-bd_PCMH"/>
</dbReference>
<organism evidence="10 11">
    <name type="scientific">Ornithinimicrobium cerasi</name>
    <dbReference type="NCBI Taxonomy" id="2248773"/>
    <lineage>
        <taxon>Bacteria</taxon>
        <taxon>Bacillati</taxon>
        <taxon>Actinomycetota</taxon>
        <taxon>Actinomycetes</taxon>
        <taxon>Micrococcales</taxon>
        <taxon>Ornithinimicrobiaceae</taxon>
        <taxon>Ornithinimicrobium</taxon>
    </lineage>
</organism>
<dbReference type="Gene3D" id="3.30.465.10">
    <property type="match status" value="1"/>
</dbReference>
<keyword evidence="3" id="KW-0285">Flavoprotein</keyword>
<dbReference type="EMBL" id="OBQK01000001">
    <property type="protein sequence ID" value="SOC52432.1"/>
    <property type="molecule type" value="Genomic_DNA"/>
</dbReference>
<accession>A0A285VEA4</accession>
<keyword evidence="5" id="KW-0274">FAD</keyword>
<dbReference type="PANTHER" id="PTHR10801:SF0">
    <property type="entry name" value="DELTA(24)-STEROL REDUCTASE"/>
    <property type="match status" value="1"/>
</dbReference>
<evidence type="ECO:0000256" key="2">
    <source>
        <dbReference type="ARBA" id="ARBA00012405"/>
    </source>
</evidence>
<evidence type="ECO:0000313" key="11">
    <source>
        <dbReference type="Proteomes" id="UP000219688"/>
    </source>
</evidence>
<evidence type="ECO:0000259" key="9">
    <source>
        <dbReference type="PROSITE" id="PS51387"/>
    </source>
</evidence>
<evidence type="ECO:0000256" key="5">
    <source>
        <dbReference type="ARBA" id="ARBA00022827"/>
    </source>
</evidence>
<dbReference type="SUPFAM" id="SSF56176">
    <property type="entry name" value="FAD-binding/transporter-associated domain-like"/>
    <property type="match status" value="1"/>
</dbReference>
<evidence type="ECO:0000256" key="4">
    <source>
        <dbReference type="ARBA" id="ARBA00022692"/>
    </source>
</evidence>
<dbReference type="Pfam" id="PF01565">
    <property type="entry name" value="FAD_binding_4"/>
    <property type="match status" value="1"/>
</dbReference>
<comment type="subcellular location">
    <subcellularLocation>
        <location evidence="1">Membrane</location>
        <topology evidence="1">Single-pass membrane protein</topology>
    </subcellularLocation>
</comment>
<dbReference type="GO" id="GO:0016020">
    <property type="term" value="C:membrane"/>
    <property type="evidence" value="ECO:0007669"/>
    <property type="project" value="UniProtKB-SubCell"/>
</dbReference>
<dbReference type="InterPro" id="IPR016169">
    <property type="entry name" value="FAD-bd_PCMH_sub2"/>
</dbReference>
<keyword evidence="7" id="KW-0560">Oxidoreductase</keyword>
<evidence type="ECO:0000256" key="3">
    <source>
        <dbReference type="ARBA" id="ARBA00022630"/>
    </source>
</evidence>
<evidence type="ECO:0000313" key="10">
    <source>
        <dbReference type="EMBL" id="SOC52432.1"/>
    </source>
</evidence>
<dbReference type="GO" id="GO:0071949">
    <property type="term" value="F:FAD binding"/>
    <property type="evidence" value="ECO:0007669"/>
    <property type="project" value="InterPro"/>
</dbReference>
<feature type="domain" description="FAD-binding PCMH-type" evidence="9">
    <location>
        <begin position="15"/>
        <end position="188"/>
    </location>
</feature>
<dbReference type="PANTHER" id="PTHR10801">
    <property type="entry name" value="24-DEHYDROCHOLESTEROL REDUCTASE"/>
    <property type="match status" value="1"/>
</dbReference>
<reference evidence="11" key="1">
    <citation type="submission" date="2017-08" db="EMBL/GenBank/DDBJ databases">
        <authorList>
            <person name="Varghese N."/>
            <person name="Submissions S."/>
        </authorList>
    </citation>
    <scope>NUCLEOTIDE SEQUENCE [LARGE SCALE GENOMIC DNA]</scope>
    <source>
        <strain evidence="11">USBA17B2</strain>
    </source>
</reference>
<dbReference type="SUPFAM" id="SSF55103">
    <property type="entry name" value="FAD-linked oxidases, C-terminal domain"/>
    <property type="match status" value="1"/>
</dbReference>
<proteinExistence type="predicted"/>
<dbReference type="InterPro" id="IPR036318">
    <property type="entry name" value="FAD-bd_PCMH-like_sf"/>
</dbReference>
<dbReference type="InterPro" id="IPR016164">
    <property type="entry name" value="FAD-linked_Oxase-like_C"/>
</dbReference>
<evidence type="ECO:0000256" key="7">
    <source>
        <dbReference type="ARBA" id="ARBA00023002"/>
    </source>
</evidence>
<evidence type="ECO:0000256" key="1">
    <source>
        <dbReference type="ARBA" id="ARBA00004167"/>
    </source>
</evidence>
<keyword evidence="8" id="KW-0472">Membrane</keyword>
<protein>
    <recommendedName>
        <fullName evidence="2">Delta(24)-sterol reductase</fullName>
        <ecNumber evidence="2">1.3.1.72</ecNumber>
    </recommendedName>
</protein>
<dbReference type="AlphaFoldDB" id="A0A285VEA4"/>
<keyword evidence="11" id="KW-1185">Reference proteome</keyword>